<evidence type="ECO:0000256" key="2">
    <source>
        <dbReference type="ARBA" id="ARBA00013002"/>
    </source>
</evidence>
<dbReference type="UniPathway" id="UPA00098">
    <property type="reaction ID" value="UER00360"/>
</dbReference>
<reference evidence="9" key="1">
    <citation type="submission" date="2018-06" db="EMBL/GenBank/DDBJ databases">
        <authorList>
            <person name="Zhirakovskaya E."/>
        </authorList>
    </citation>
    <scope>NUCLEOTIDE SEQUENCE</scope>
</reference>
<dbReference type="InterPro" id="IPR016163">
    <property type="entry name" value="Ald_DH_C"/>
</dbReference>
<name>A0A3B0R378_9ZZZZ</name>
<dbReference type="PANTHER" id="PTHR11063:SF8">
    <property type="entry name" value="DELTA-1-PYRROLINE-5-CARBOXYLATE SYNTHASE"/>
    <property type="match status" value="1"/>
</dbReference>
<dbReference type="GO" id="GO:0055129">
    <property type="term" value="P:L-proline biosynthetic process"/>
    <property type="evidence" value="ECO:0007669"/>
    <property type="project" value="UniProtKB-UniPathway"/>
</dbReference>
<dbReference type="InterPro" id="IPR016162">
    <property type="entry name" value="Ald_DH_N"/>
</dbReference>
<dbReference type="SUPFAM" id="SSF53720">
    <property type="entry name" value="ALDH-like"/>
    <property type="match status" value="1"/>
</dbReference>
<dbReference type="HAMAP" id="MF_00412">
    <property type="entry name" value="ProA"/>
    <property type="match status" value="1"/>
</dbReference>
<proteinExistence type="inferred from homology"/>
<protein>
    <recommendedName>
        <fullName evidence="2">glutamate-5-semialdehyde dehydrogenase</fullName>
        <ecNumber evidence="2">1.2.1.41</ecNumber>
    </recommendedName>
</protein>
<dbReference type="Gene3D" id="3.40.309.10">
    <property type="entry name" value="Aldehyde Dehydrogenase, Chain A, domain 2"/>
    <property type="match status" value="1"/>
</dbReference>
<dbReference type="PIRSF" id="PIRSF000151">
    <property type="entry name" value="GPR"/>
    <property type="match status" value="1"/>
</dbReference>
<evidence type="ECO:0000256" key="5">
    <source>
        <dbReference type="ARBA" id="ARBA00022857"/>
    </source>
</evidence>
<dbReference type="NCBIfam" id="TIGR00407">
    <property type="entry name" value="proA"/>
    <property type="match status" value="1"/>
</dbReference>
<evidence type="ECO:0000259" key="8">
    <source>
        <dbReference type="Pfam" id="PF00171"/>
    </source>
</evidence>
<dbReference type="GO" id="GO:0004350">
    <property type="term" value="F:glutamate-5-semialdehyde dehydrogenase activity"/>
    <property type="evidence" value="ECO:0007669"/>
    <property type="project" value="UniProtKB-EC"/>
</dbReference>
<dbReference type="Gene3D" id="3.40.605.10">
    <property type="entry name" value="Aldehyde Dehydrogenase, Chain A, domain 1"/>
    <property type="match status" value="1"/>
</dbReference>
<accession>A0A3B0R378</accession>
<evidence type="ECO:0000313" key="9">
    <source>
        <dbReference type="EMBL" id="VAV86661.1"/>
    </source>
</evidence>
<dbReference type="AlphaFoldDB" id="A0A3B0R378"/>
<dbReference type="NCBIfam" id="NF001221">
    <property type="entry name" value="PRK00197.1"/>
    <property type="match status" value="1"/>
</dbReference>
<dbReference type="EMBL" id="UOEE01000006">
    <property type="protein sequence ID" value="VAV86661.1"/>
    <property type="molecule type" value="Genomic_DNA"/>
</dbReference>
<dbReference type="InterPro" id="IPR020593">
    <property type="entry name" value="G-glutamylP_reductase_CS"/>
</dbReference>
<evidence type="ECO:0000256" key="1">
    <source>
        <dbReference type="ARBA" id="ARBA00004985"/>
    </source>
</evidence>
<evidence type="ECO:0000256" key="4">
    <source>
        <dbReference type="ARBA" id="ARBA00022650"/>
    </source>
</evidence>
<evidence type="ECO:0000256" key="3">
    <source>
        <dbReference type="ARBA" id="ARBA00022605"/>
    </source>
</evidence>
<dbReference type="InterPro" id="IPR000965">
    <property type="entry name" value="GPR_dom"/>
</dbReference>
<dbReference type="GO" id="GO:0050661">
    <property type="term" value="F:NADP binding"/>
    <property type="evidence" value="ECO:0007669"/>
    <property type="project" value="InterPro"/>
</dbReference>
<dbReference type="Pfam" id="PF00171">
    <property type="entry name" value="Aldedh"/>
    <property type="match status" value="1"/>
</dbReference>
<dbReference type="CDD" id="cd07079">
    <property type="entry name" value="ALDH_F18-19_ProA-GPR"/>
    <property type="match status" value="1"/>
</dbReference>
<keyword evidence="6 9" id="KW-0560">Oxidoreductase</keyword>
<dbReference type="InterPro" id="IPR016161">
    <property type="entry name" value="Ald_DH/histidinol_DH"/>
</dbReference>
<dbReference type="InterPro" id="IPR012134">
    <property type="entry name" value="Glu-5-SA_DH"/>
</dbReference>
<dbReference type="InterPro" id="IPR015590">
    <property type="entry name" value="Aldehyde_DH_dom"/>
</dbReference>
<dbReference type="PROSITE" id="PS01223">
    <property type="entry name" value="PROA"/>
    <property type="match status" value="1"/>
</dbReference>
<comment type="catalytic activity">
    <reaction evidence="7">
        <text>L-glutamate 5-semialdehyde + phosphate + NADP(+) = L-glutamyl 5-phosphate + NADPH + H(+)</text>
        <dbReference type="Rhea" id="RHEA:19541"/>
        <dbReference type="ChEBI" id="CHEBI:15378"/>
        <dbReference type="ChEBI" id="CHEBI:43474"/>
        <dbReference type="ChEBI" id="CHEBI:57783"/>
        <dbReference type="ChEBI" id="CHEBI:58066"/>
        <dbReference type="ChEBI" id="CHEBI:58274"/>
        <dbReference type="ChEBI" id="CHEBI:58349"/>
        <dbReference type="EC" id="1.2.1.41"/>
    </reaction>
</comment>
<keyword evidence="4" id="KW-0641">Proline biosynthesis</keyword>
<evidence type="ECO:0000256" key="7">
    <source>
        <dbReference type="ARBA" id="ARBA00049024"/>
    </source>
</evidence>
<feature type="domain" description="Aldehyde dehydrogenase" evidence="8">
    <location>
        <begin position="14"/>
        <end position="286"/>
    </location>
</feature>
<evidence type="ECO:0000256" key="6">
    <source>
        <dbReference type="ARBA" id="ARBA00023002"/>
    </source>
</evidence>
<organism evidence="9">
    <name type="scientific">hydrothermal vent metagenome</name>
    <dbReference type="NCBI Taxonomy" id="652676"/>
    <lineage>
        <taxon>unclassified sequences</taxon>
        <taxon>metagenomes</taxon>
        <taxon>ecological metagenomes</taxon>
    </lineage>
</organism>
<gene>
    <name evidence="9" type="ORF">MNBD_ALPHA06-1683</name>
</gene>
<comment type="pathway">
    <text evidence="1">Amino-acid biosynthesis; L-proline biosynthesis; L-glutamate 5-semialdehyde from L-glutamate: step 2/2.</text>
</comment>
<dbReference type="PANTHER" id="PTHR11063">
    <property type="entry name" value="GLUTAMATE SEMIALDEHYDE DEHYDROGENASE"/>
    <property type="match status" value="1"/>
</dbReference>
<keyword evidence="5" id="KW-0521">NADP</keyword>
<keyword evidence="3" id="KW-0028">Amino-acid biosynthesis</keyword>
<sequence length="421" mass="44992">MRSLRQNMQQMGINAKAASRELALAPAAQRSLAIRQAGEAILAQQAEILAANQQDMQQAATKNLSAAFTERMALNPERIAAMATALQQIADQADPVGEELDCYQRPNGLVIRKVSVPLGVIGIIYESRPNVTADAAALCLRSANAVILRGGSDALASSKQIFAAMRTGIIAAGLPEHCVQLVPTSNREAVGLMLAGLNQTLDLVIPRGGKSLVARVQADARVPVFSHLEGICHIYVQAEANPQMAIELVFNSKMRRFGICGAAECLLIDRACADILLPKITDVLTQANCELRGCTSAQAIDNRIVAAKTSDWGTEFLAPILAVRVVDDLQQACDHIARYGSNHTESIITENQDIARAFQQQVDSAIVLHNASTQFADGGEFGFGAEIGIATGKLHARGPVGAMQLTSYKYQVDGNGQSRDR</sequence>
<dbReference type="EC" id="1.2.1.41" evidence="2"/>